<comment type="caution">
    <text evidence="1">The sequence shown here is derived from an EMBL/GenBank/DDBJ whole genome shotgun (WGS) entry which is preliminary data.</text>
</comment>
<protein>
    <submittedName>
        <fullName evidence="1">Uncharacterized protein</fullName>
    </submittedName>
</protein>
<reference evidence="1 2" key="1">
    <citation type="submission" date="2018-03" db="EMBL/GenBank/DDBJ databases">
        <title>Genomic Encyclopedia of Archaeal and Bacterial Type Strains, Phase II (KMG-II): from individual species to whole genera.</title>
        <authorList>
            <person name="Goeker M."/>
        </authorList>
    </citation>
    <scope>NUCLEOTIDE SEQUENCE [LARGE SCALE GENOMIC DNA]</scope>
    <source>
        <strain evidence="1 2">DSM 28354</strain>
    </source>
</reference>
<evidence type="ECO:0000313" key="1">
    <source>
        <dbReference type="EMBL" id="PRY47119.1"/>
    </source>
</evidence>
<proteinExistence type="predicted"/>
<keyword evidence="2" id="KW-1185">Reference proteome</keyword>
<dbReference type="EMBL" id="PVTE01000001">
    <property type="protein sequence ID" value="PRY47119.1"/>
    <property type="molecule type" value="Genomic_DNA"/>
</dbReference>
<name>A0A2T0TNC2_9BACT</name>
<gene>
    <name evidence="1" type="ORF">CLV58_101185</name>
</gene>
<dbReference type="AlphaFoldDB" id="A0A2T0TNC2"/>
<organism evidence="1 2">
    <name type="scientific">Spirosoma oryzae</name>
    <dbReference type="NCBI Taxonomy" id="1469603"/>
    <lineage>
        <taxon>Bacteria</taxon>
        <taxon>Pseudomonadati</taxon>
        <taxon>Bacteroidota</taxon>
        <taxon>Cytophagia</taxon>
        <taxon>Cytophagales</taxon>
        <taxon>Cytophagaceae</taxon>
        <taxon>Spirosoma</taxon>
    </lineage>
</organism>
<dbReference type="RefSeq" id="WP_106135873.1">
    <property type="nucleotide sequence ID" value="NZ_PVTE01000001.1"/>
</dbReference>
<accession>A0A2T0TNC2</accession>
<dbReference type="Proteomes" id="UP000238375">
    <property type="component" value="Unassembled WGS sequence"/>
</dbReference>
<sequence length="90" mass="10495">MPVTTPLPPIDFAALRFNYFELLDQTFKRLESGLPVVEIALDSPERATEVEERFNYLAVRRNLPICFELEPVRDGIYRISHHIDESELAY</sequence>
<evidence type="ECO:0000313" key="2">
    <source>
        <dbReference type="Proteomes" id="UP000238375"/>
    </source>
</evidence>